<keyword evidence="1" id="KW-0808">Transferase</keyword>
<dbReference type="EMBL" id="CP024962">
    <property type="protein sequence ID" value="ATZ16625.1"/>
    <property type="molecule type" value="Genomic_DNA"/>
</dbReference>
<reference evidence="1 2" key="1">
    <citation type="submission" date="2017-11" db="EMBL/GenBank/DDBJ databases">
        <title>Genome sequence of Entomoplasma freundtii BARC 318 (ATCC 51999).</title>
        <authorList>
            <person name="Lo W.-S."/>
            <person name="Gasparich G.E."/>
            <person name="Kuo C.-H."/>
        </authorList>
    </citation>
    <scope>NUCLEOTIDE SEQUENCE [LARGE SCALE GENOMIC DNA]</scope>
    <source>
        <strain evidence="1 2">BARC 318</strain>
    </source>
</reference>
<sequence length="100" mass="11416">MNKNPIISNEYLQELARDIMLELSPEELTSIRTIEKDLKAKFAAVLKINTDNVEPLNYPFEEPHLKLRDDAVVKTIPQATVLQNAPVTQDEFIVLTKVIK</sequence>
<dbReference type="Proteomes" id="UP000232222">
    <property type="component" value="Chromosome"/>
</dbReference>
<evidence type="ECO:0000313" key="2">
    <source>
        <dbReference type="Proteomes" id="UP000232222"/>
    </source>
</evidence>
<dbReference type="GO" id="GO:0006450">
    <property type="term" value="P:regulation of translational fidelity"/>
    <property type="evidence" value="ECO:0007669"/>
    <property type="project" value="InterPro"/>
</dbReference>
<dbReference type="InterPro" id="IPR036113">
    <property type="entry name" value="Asp/Glu-ADT_sf_sub_c"/>
</dbReference>
<protein>
    <submittedName>
        <fullName evidence="1">Aspartyl/glutamyl-tRNA amidotransferase subunit C</fullName>
    </submittedName>
</protein>
<dbReference type="KEGG" id="efr:EFREU_v1c06050"/>
<dbReference type="RefSeq" id="WP_100609695.1">
    <property type="nucleotide sequence ID" value="NZ_CP024962.1"/>
</dbReference>
<dbReference type="GO" id="GO:0016740">
    <property type="term" value="F:transferase activity"/>
    <property type="evidence" value="ECO:0007669"/>
    <property type="project" value="UniProtKB-KW"/>
</dbReference>
<dbReference type="InterPro" id="IPR003837">
    <property type="entry name" value="GatC"/>
</dbReference>
<name>A0A2K8NRZ9_9MOLU</name>
<dbReference type="PANTHER" id="PTHR15004">
    <property type="entry name" value="GLUTAMYL-TRNA(GLN) AMIDOTRANSFERASE SUBUNIT C, MITOCHONDRIAL"/>
    <property type="match status" value="1"/>
</dbReference>
<dbReference type="AlphaFoldDB" id="A0A2K8NRZ9"/>
<dbReference type="GO" id="GO:0070681">
    <property type="term" value="P:glutaminyl-tRNAGln biosynthesis via transamidation"/>
    <property type="evidence" value="ECO:0007669"/>
    <property type="project" value="TreeGrafter"/>
</dbReference>
<evidence type="ECO:0000313" key="1">
    <source>
        <dbReference type="EMBL" id="ATZ16625.1"/>
    </source>
</evidence>
<dbReference type="PANTHER" id="PTHR15004:SF0">
    <property type="entry name" value="GLUTAMYL-TRNA(GLN) AMIDOTRANSFERASE SUBUNIT C, MITOCHONDRIAL"/>
    <property type="match status" value="1"/>
</dbReference>
<organism evidence="1 2">
    <name type="scientific">Entomoplasma freundtii</name>
    <dbReference type="NCBI Taxonomy" id="74700"/>
    <lineage>
        <taxon>Bacteria</taxon>
        <taxon>Bacillati</taxon>
        <taxon>Mycoplasmatota</taxon>
        <taxon>Mollicutes</taxon>
        <taxon>Entomoplasmatales</taxon>
        <taxon>Entomoplasmataceae</taxon>
        <taxon>Entomoplasma</taxon>
    </lineage>
</organism>
<dbReference type="Pfam" id="PF02686">
    <property type="entry name" value="GatC"/>
    <property type="match status" value="1"/>
</dbReference>
<dbReference type="SUPFAM" id="SSF141000">
    <property type="entry name" value="Glu-tRNAGln amidotransferase C subunit"/>
    <property type="match status" value="1"/>
</dbReference>
<gene>
    <name evidence="1" type="primary">gatC</name>
    <name evidence="1" type="ORF">EFREU_v1c06050</name>
</gene>
<dbReference type="OrthoDB" id="399009at2"/>
<keyword evidence="2" id="KW-1185">Reference proteome</keyword>
<accession>A0A2K8NRZ9</accession>
<proteinExistence type="predicted"/>